<dbReference type="Gene3D" id="1.10.3720.10">
    <property type="entry name" value="MetI-like"/>
    <property type="match status" value="1"/>
</dbReference>
<dbReference type="InterPro" id="IPR000515">
    <property type="entry name" value="MetI-like"/>
</dbReference>
<comment type="similarity">
    <text evidence="6">Belongs to the binding-protein-dependent transport system permease family.</text>
</comment>
<dbReference type="InterPro" id="IPR051204">
    <property type="entry name" value="ABC_transp_perm/SBD"/>
</dbReference>
<evidence type="ECO:0000256" key="5">
    <source>
        <dbReference type="ARBA" id="ARBA00023136"/>
    </source>
</evidence>
<feature type="domain" description="ABC transmembrane type-1" evidence="7">
    <location>
        <begin position="18"/>
        <end position="206"/>
    </location>
</feature>
<accession>A0ABT8ENN0</accession>
<organism evidence="8 9">
    <name type="scientific">Alcaligenes endophyticus</name>
    <dbReference type="NCBI Taxonomy" id="1929088"/>
    <lineage>
        <taxon>Bacteria</taxon>
        <taxon>Pseudomonadati</taxon>
        <taxon>Pseudomonadota</taxon>
        <taxon>Betaproteobacteria</taxon>
        <taxon>Burkholderiales</taxon>
        <taxon>Alcaligenaceae</taxon>
        <taxon>Alcaligenes</taxon>
    </lineage>
</organism>
<evidence type="ECO:0000313" key="8">
    <source>
        <dbReference type="EMBL" id="MDN4122705.1"/>
    </source>
</evidence>
<feature type="transmembrane region" description="Helical" evidence="6">
    <location>
        <begin position="20"/>
        <end position="41"/>
    </location>
</feature>
<dbReference type="PANTHER" id="PTHR30177:SF4">
    <property type="entry name" value="OSMOPROTECTANT IMPORT PERMEASE PROTEIN OSMW"/>
    <property type="match status" value="1"/>
</dbReference>
<evidence type="ECO:0000256" key="3">
    <source>
        <dbReference type="ARBA" id="ARBA00022692"/>
    </source>
</evidence>
<feature type="transmembrane region" description="Helical" evidence="6">
    <location>
        <begin position="53"/>
        <end position="73"/>
    </location>
</feature>
<dbReference type="PROSITE" id="PS50928">
    <property type="entry name" value="ABC_TM1"/>
    <property type="match status" value="1"/>
</dbReference>
<comment type="subcellular location">
    <subcellularLocation>
        <location evidence="1 6">Cell membrane</location>
        <topology evidence="1 6">Multi-pass membrane protein</topology>
    </subcellularLocation>
</comment>
<feature type="transmembrane region" description="Helical" evidence="6">
    <location>
        <begin position="79"/>
        <end position="98"/>
    </location>
</feature>
<evidence type="ECO:0000256" key="6">
    <source>
        <dbReference type="RuleBase" id="RU363032"/>
    </source>
</evidence>
<keyword evidence="3 6" id="KW-0812">Transmembrane</keyword>
<proteinExistence type="inferred from homology"/>
<dbReference type="Proteomes" id="UP001168613">
    <property type="component" value="Unassembled WGS sequence"/>
</dbReference>
<evidence type="ECO:0000259" key="7">
    <source>
        <dbReference type="PROSITE" id="PS50928"/>
    </source>
</evidence>
<keyword evidence="9" id="KW-1185">Reference proteome</keyword>
<keyword evidence="2 6" id="KW-0813">Transport</keyword>
<gene>
    <name evidence="8" type="ORF">LMS43_15545</name>
</gene>
<dbReference type="EMBL" id="JAJHNU010000005">
    <property type="protein sequence ID" value="MDN4122705.1"/>
    <property type="molecule type" value="Genomic_DNA"/>
</dbReference>
<evidence type="ECO:0000256" key="1">
    <source>
        <dbReference type="ARBA" id="ARBA00004651"/>
    </source>
</evidence>
<dbReference type="CDD" id="cd06261">
    <property type="entry name" value="TM_PBP2"/>
    <property type="match status" value="1"/>
</dbReference>
<dbReference type="SUPFAM" id="SSF161098">
    <property type="entry name" value="MetI-like"/>
    <property type="match status" value="1"/>
</dbReference>
<dbReference type="InterPro" id="IPR035906">
    <property type="entry name" value="MetI-like_sf"/>
</dbReference>
<evidence type="ECO:0000313" key="9">
    <source>
        <dbReference type="Proteomes" id="UP001168613"/>
    </source>
</evidence>
<protein>
    <submittedName>
        <fullName evidence="8">ABC transporter permease</fullName>
    </submittedName>
</protein>
<evidence type="ECO:0000256" key="4">
    <source>
        <dbReference type="ARBA" id="ARBA00022989"/>
    </source>
</evidence>
<feature type="transmembrane region" description="Helical" evidence="6">
    <location>
        <begin position="184"/>
        <end position="205"/>
    </location>
</feature>
<evidence type="ECO:0000256" key="2">
    <source>
        <dbReference type="ARBA" id="ARBA00022448"/>
    </source>
</evidence>
<reference evidence="8" key="1">
    <citation type="submission" date="2021-11" db="EMBL/GenBank/DDBJ databases">
        <title>Draft genome sequence of Alcaligenes endophyticus type strain CCUG 75668T.</title>
        <authorList>
            <person name="Salva-Serra F."/>
            <person name="Duran R.E."/>
            <person name="Seeger M."/>
            <person name="Moore E.R.B."/>
            <person name="Jaen-Luchoro D."/>
        </authorList>
    </citation>
    <scope>NUCLEOTIDE SEQUENCE</scope>
    <source>
        <strain evidence="8">CCUG 75668</strain>
    </source>
</reference>
<comment type="caution">
    <text evidence="8">The sequence shown here is derived from an EMBL/GenBank/DDBJ whole genome shotgun (WGS) entry which is preliminary data.</text>
</comment>
<name>A0ABT8ENN0_9BURK</name>
<feature type="transmembrane region" description="Helical" evidence="6">
    <location>
        <begin position="137"/>
        <end position="164"/>
    </location>
</feature>
<dbReference type="RefSeq" id="WP_266123772.1">
    <property type="nucleotide sequence ID" value="NZ_JAJHNU010000005.1"/>
</dbReference>
<dbReference type="PANTHER" id="PTHR30177">
    <property type="entry name" value="GLYCINE BETAINE/L-PROLINE TRANSPORT SYSTEM PERMEASE PROTEIN PROW"/>
    <property type="match status" value="1"/>
</dbReference>
<keyword evidence="4 6" id="KW-1133">Transmembrane helix</keyword>
<sequence>MELMSFILAHIDVLMARTVQHITLVGIAVGLAVLLGVPIGIAITQHKRVADCVLYMASVMITIPSIALFGLMIPLLSPIGYGVGPVPAMVAVLLYSLLPIIRNTHSAIHNLDPALREAAKGMGMHPWQRLCRVEIPIAMPVIMAGVRIAVVMNIGVMTIATYIGAGGLGDFISNGIAQTDRLQLITGALAVSVLAVFADYSLAALQRYWTPKGA</sequence>
<dbReference type="Pfam" id="PF00528">
    <property type="entry name" value="BPD_transp_1"/>
    <property type="match status" value="1"/>
</dbReference>
<keyword evidence="5 6" id="KW-0472">Membrane</keyword>